<evidence type="ECO:0000313" key="5">
    <source>
        <dbReference type="Proteomes" id="UP001177023"/>
    </source>
</evidence>
<protein>
    <submittedName>
        <fullName evidence="4">Uncharacterized protein</fullName>
    </submittedName>
</protein>
<proteinExistence type="predicted"/>
<dbReference type="GO" id="GO:0004725">
    <property type="term" value="F:protein tyrosine phosphatase activity"/>
    <property type="evidence" value="ECO:0007669"/>
    <property type="project" value="InterPro"/>
</dbReference>
<dbReference type="InterPro" id="IPR016130">
    <property type="entry name" value="Tyr_Pase_AS"/>
</dbReference>
<dbReference type="PROSITE" id="PS00383">
    <property type="entry name" value="TYR_PHOSPHATASE_1"/>
    <property type="match status" value="1"/>
</dbReference>
<dbReference type="SMART" id="SM00194">
    <property type="entry name" value="PTPc"/>
    <property type="match status" value="1"/>
</dbReference>
<feature type="compositionally biased region" description="Low complexity" evidence="1">
    <location>
        <begin position="63"/>
        <end position="79"/>
    </location>
</feature>
<feature type="non-terminal residue" evidence="4">
    <location>
        <position position="326"/>
    </location>
</feature>
<dbReference type="PANTHER" id="PTHR23219">
    <property type="entry name" value="TYROSINE-PROTEIN PHOSPHATASE C15H7.3-RELATED"/>
    <property type="match status" value="1"/>
</dbReference>
<comment type="caution">
    <text evidence="4">The sequence shown here is derived from an EMBL/GenBank/DDBJ whole genome shotgun (WGS) entry which is preliminary data.</text>
</comment>
<sequence>MTEAAAKKFRTKHAPRDEADPHSNSTKSYKSKKVKQPAVPRGKASTNTKEDDKLTEEGTQRQSASKGKASGATAAGALSKDNKARAAQAKKTNVAKFTPEQDADIHCLDATRVVLKTDFGNYTAADGDYIHANWISYDYMERKFIATQGPKDNTIEDFWRMVFQENVAAIISNYGKMFVNNKKVDDIVHTLEVLPDGCSNSIITKLIFCTEWPDKGMPSKGGIPLKLRRLTREAGTGTVVVHCSAGVGRTGTYIAIEMAIQKLLKGREVSIVEIFKDLRNCRPSCVQNTAQYLYIYSSVLEFILTRNITHKPTQKKFLDELAEVME</sequence>
<evidence type="ECO:0000259" key="3">
    <source>
        <dbReference type="PROSITE" id="PS50056"/>
    </source>
</evidence>
<evidence type="ECO:0000313" key="4">
    <source>
        <dbReference type="EMBL" id="CAJ0558876.1"/>
    </source>
</evidence>
<dbReference type="EMBL" id="CATQJA010000283">
    <property type="protein sequence ID" value="CAJ0558876.1"/>
    <property type="molecule type" value="Genomic_DNA"/>
</dbReference>
<keyword evidence="5" id="KW-1185">Reference proteome</keyword>
<accession>A0AA36FTV8</accession>
<dbReference type="PROSITE" id="PS50055">
    <property type="entry name" value="TYR_PHOSPHATASE_PTP"/>
    <property type="match status" value="1"/>
</dbReference>
<feature type="compositionally biased region" description="Basic and acidic residues" evidence="1">
    <location>
        <begin position="48"/>
        <end position="59"/>
    </location>
</feature>
<dbReference type="InterPro" id="IPR000242">
    <property type="entry name" value="PTP_cat"/>
</dbReference>
<dbReference type="Gene3D" id="3.90.190.10">
    <property type="entry name" value="Protein tyrosine phosphatase superfamily"/>
    <property type="match status" value="2"/>
</dbReference>
<feature type="region of interest" description="Disordered" evidence="1">
    <location>
        <begin position="1"/>
        <end position="85"/>
    </location>
</feature>
<dbReference type="InterPro" id="IPR029021">
    <property type="entry name" value="Prot-tyrosine_phosphatase-like"/>
</dbReference>
<dbReference type="Proteomes" id="UP001177023">
    <property type="component" value="Unassembled WGS sequence"/>
</dbReference>
<dbReference type="Pfam" id="PF00102">
    <property type="entry name" value="Y_phosphatase"/>
    <property type="match status" value="2"/>
</dbReference>
<evidence type="ECO:0000256" key="1">
    <source>
        <dbReference type="SAM" id="MobiDB-lite"/>
    </source>
</evidence>
<dbReference type="SMART" id="SM00404">
    <property type="entry name" value="PTPc_motif"/>
    <property type="match status" value="1"/>
</dbReference>
<dbReference type="PANTHER" id="PTHR23219:SF13">
    <property type="entry name" value="TYROSINE-PROTEIN PHOSPHATASE DOMAIN-CONTAINING PROTEIN"/>
    <property type="match status" value="1"/>
</dbReference>
<feature type="domain" description="Tyrosine specific protein phosphatases" evidence="3">
    <location>
        <begin position="232"/>
        <end position="293"/>
    </location>
</feature>
<feature type="domain" description="Tyrosine-protein phosphatase" evidence="2">
    <location>
        <begin position="90"/>
        <end position="302"/>
    </location>
</feature>
<evidence type="ECO:0000259" key="2">
    <source>
        <dbReference type="PROSITE" id="PS50055"/>
    </source>
</evidence>
<dbReference type="CDD" id="cd00047">
    <property type="entry name" value="PTPc"/>
    <property type="match status" value="1"/>
</dbReference>
<dbReference type="InterPro" id="IPR000387">
    <property type="entry name" value="Tyr_Pase_dom"/>
</dbReference>
<dbReference type="SUPFAM" id="SSF52799">
    <property type="entry name" value="(Phosphotyrosine protein) phosphatases II"/>
    <property type="match status" value="1"/>
</dbReference>
<reference evidence="4" key="1">
    <citation type="submission" date="2023-06" db="EMBL/GenBank/DDBJ databases">
        <authorList>
            <person name="Delattre M."/>
        </authorList>
    </citation>
    <scope>NUCLEOTIDE SEQUENCE</scope>
    <source>
        <strain evidence="4">AF72</strain>
    </source>
</reference>
<dbReference type="AlphaFoldDB" id="A0AA36FTV8"/>
<dbReference type="InterPro" id="IPR003595">
    <property type="entry name" value="Tyr_Pase_cat"/>
</dbReference>
<organism evidence="4 5">
    <name type="scientific">Mesorhabditis spiculigera</name>
    <dbReference type="NCBI Taxonomy" id="96644"/>
    <lineage>
        <taxon>Eukaryota</taxon>
        <taxon>Metazoa</taxon>
        <taxon>Ecdysozoa</taxon>
        <taxon>Nematoda</taxon>
        <taxon>Chromadorea</taxon>
        <taxon>Rhabditida</taxon>
        <taxon>Rhabditina</taxon>
        <taxon>Rhabditomorpha</taxon>
        <taxon>Rhabditoidea</taxon>
        <taxon>Rhabditidae</taxon>
        <taxon>Mesorhabditinae</taxon>
        <taxon>Mesorhabditis</taxon>
    </lineage>
</organism>
<name>A0AA36FTV8_9BILA</name>
<dbReference type="PROSITE" id="PS50056">
    <property type="entry name" value="TYR_PHOSPHATASE_2"/>
    <property type="match status" value="1"/>
</dbReference>
<gene>
    <name evidence="4" type="ORF">MSPICULIGERA_LOCUS1100</name>
</gene>
<dbReference type="PRINTS" id="PR00700">
    <property type="entry name" value="PRTYPHPHTASE"/>
</dbReference>